<organism evidence="1 2">
    <name type="scientific">Carpediemonas membranifera</name>
    <dbReference type="NCBI Taxonomy" id="201153"/>
    <lineage>
        <taxon>Eukaryota</taxon>
        <taxon>Metamonada</taxon>
        <taxon>Carpediemonas-like organisms</taxon>
        <taxon>Carpediemonas</taxon>
    </lineage>
</organism>
<evidence type="ECO:0000313" key="1">
    <source>
        <dbReference type="EMBL" id="KAG9394623.1"/>
    </source>
</evidence>
<dbReference type="AlphaFoldDB" id="A0A8J6B306"/>
<reference evidence="1" key="1">
    <citation type="submission" date="2021-05" db="EMBL/GenBank/DDBJ databases">
        <title>A free-living protist that lacks canonical eukaryotic 1 DNA replication and segregation systems.</title>
        <authorList>
            <person name="Salas-Leiva D.E."/>
            <person name="Tromer E.C."/>
            <person name="Curtis B.A."/>
            <person name="Jerlstrom-Hultqvist J."/>
            <person name="Kolisko M."/>
            <person name="Yi Z."/>
            <person name="Salas-Leiva J.S."/>
            <person name="Gallot-Lavallee L."/>
            <person name="Kops G.J.P.L."/>
            <person name="Archibald J.M."/>
            <person name="Simpson A.G.B."/>
            <person name="Roger A.J."/>
        </authorList>
    </citation>
    <scope>NUCLEOTIDE SEQUENCE</scope>
    <source>
        <strain evidence="1">BICM</strain>
    </source>
</reference>
<comment type="caution">
    <text evidence="1">The sequence shown here is derived from an EMBL/GenBank/DDBJ whole genome shotgun (WGS) entry which is preliminary data.</text>
</comment>
<proteinExistence type="predicted"/>
<dbReference type="OrthoDB" id="5004at2759"/>
<accession>A0A8J6B306</accession>
<protein>
    <submittedName>
        <fullName evidence="1">Uncharacterized conserved protein UCP033563</fullName>
    </submittedName>
</protein>
<evidence type="ECO:0000313" key="2">
    <source>
        <dbReference type="Proteomes" id="UP000717585"/>
    </source>
</evidence>
<sequence length="437" mass="48977">MKVKSFRGWIPGADCRQTLPGPPYDVISSSEARVIGDKNPDSVLHLNKPDIDLPKGTDPYSDIVYATGRDNLQRFIEDGKLVRDEQPQIYAYRQAKAGHAQTGFVALTAVADYASGAIKKHEVTVEKKEQDRVRMVDTQNANVGPVYLAYKAREDLTAILDETVKTEPIFQIPCAECDETEHTIWRIDPANYERVIELFGTVDSLYICDGHHRSESAFKVGQRRIKEAEAQGVTLPESHPARWFLSVIFPHDQLAIFDYNRVIIDSPYTKAEVLAELEKYFKVESLGVQDAGKPDTEHSLAPAHHAKPTKMHEFGFYMEGEWFRLTLTNPVDDSHPIDSIDAEILTKLILDPFFGIKNLRTSEIIRFVGGDRGLHGMEKVADANKDKNACGFAVFPLTMEQLFKVADAGAICPPKSTYLLPKLLSGMVIRTIEEDTV</sequence>
<dbReference type="PIRSF" id="PIRSF033563">
    <property type="entry name" value="UCP033563"/>
    <property type="match status" value="1"/>
</dbReference>
<name>A0A8J6B306_9EUKA</name>
<dbReference type="PANTHER" id="PTHR36454">
    <property type="entry name" value="LMO2823 PROTEIN"/>
    <property type="match status" value="1"/>
</dbReference>
<dbReference type="Proteomes" id="UP000717585">
    <property type="component" value="Unassembled WGS sequence"/>
</dbReference>
<dbReference type="EMBL" id="JAHDYR010000014">
    <property type="protein sequence ID" value="KAG9394623.1"/>
    <property type="molecule type" value="Genomic_DNA"/>
</dbReference>
<gene>
    <name evidence="1" type="ORF">J8273_3877</name>
</gene>
<dbReference type="PANTHER" id="PTHR36454:SF1">
    <property type="entry name" value="DUF1015 DOMAIN-CONTAINING PROTEIN"/>
    <property type="match status" value="1"/>
</dbReference>
<dbReference type="Pfam" id="PF06245">
    <property type="entry name" value="DUF1015"/>
    <property type="match status" value="1"/>
</dbReference>
<dbReference type="InterPro" id="IPR008323">
    <property type="entry name" value="UCP033563"/>
</dbReference>
<keyword evidence="2" id="KW-1185">Reference proteome</keyword>